<feature type="region of interest" description="Disordered" evidence="1">
    <location>
        <begin position="1"/>
        <end position="26"/>
    </location>
</feature>
<accession>A0ABT1PWB2</accession>
<evidence type="ECO:0000313" key="3">
    <source>
        <dbReference type="Proteomes" id="UP001057702"/>
    </source>
</evidence>
<dbReference type="Proteomes" id="UP001057702">
    <property type="component" value="Unassembled WGS sequence"/>
</dbReference>
<dbReference type="EMBL" id="JANFNG010000005">
    <property type="protein sequence ID" value="MCQ4080825.1"/>
    <property type="molecule type" value="Genomic_DNA"/>
</dbReference>
<dbReference type="InterPro" id="IPR046156">
    <property type="entry name" value="DUF6158"/>
</dbReference>
<protein>
    <submittedName>
        <fullName evidence="2">DUF6158 family protein</fullName>
    </submittedName>
</protein>
<evidence type="ECO:0000256" key="1">
    <source>
        <dbReference type="SAM" id="MobiDB-lite"/>
    </source>
</evidence>
<name>A0ABT1PWB2_9ACTN</name>
<dbReference type="RefSeq" id="WP_255919737.1">
    <property type="nucleotide sequence ID" value="NZ_JANFNG010000005.1"/>
</dbReference>
<reference evidence="2" key="1">
    <citation type="submission" date="2022-06" db="EMBL/GenBank/DDBJ databases">
        <title>Draft genome sequence of Streptomyces sp. RB6PN25 isolated from peat swamp forest in Thailand.</title>
        <authorList>
            <person name="Duangmal K."/>
            <person name="Klaysubun C."/>
        </authorList>
    </citation>
    <scope>NUCLEOTIDE SEQUENCE</scope>
    <source>
        <strain evidence="2">RB6PN25</strain>
    </source>
</reference>
<sequence>MENHDVRGRPARELSDEELEQQGTSAHETRNWVFLHGSAEQYALHTTRMLELEWEYIRRFPKRTWQSSGGLPSDVKVTAEAWAETLRGVVRQLESLVELPDNTLAPPVGSGPRAAFLQRIADAPGGRVHKLEAHQAAREVGLGRAAVATLYNEEPALLAADMQYRVITGAGRAWLAAEAG</sequence>
<evidence type="ECO:0000313" key="2">
    <source>
        <dbReference type="EMBL" id="MCQ4080825.1"/>
    </source>
</evidence>
<feature type="compositionally biased region" description="Basic and acidic residues" evidence="1">
    <location>
        <begin position="1"/>
        <end position="14"/>
    </location>
</feature>
<gene>
    <name evidence="2" type="ORF">NGB36_09475</name>
</gene>
<organism evidence="2 3">
    <name type="scientific">Streptomyces humicola</name>
    <dbReference type="NCBI Taxonomy" id="2953240"/>
    <lineage>
        <taxon>Bacteria</taxon>
        <taxon>Bacillati</taxon>
        <taxon>Actinomycetota</taxon>
        <taxon>Actinomycetes</taxon>
        <taxon>Kitasatosporales</taxon>
        <taxon>Streptomycetaceae</taxon>
        <taxon>Streptomyces</taxon>
    </lineage>
</organism>
<dbReference type="Pfam" id="PF19655">
    <property type="entry name" value="DUF6158"/>
    <property type="match status" value="1"/>
</dbReference>
<proteinExistence type="predicted"/>
<comment type="caution">
    <text evidence="2">The sequence shown here is derived from an EMBL/GenBank/DDBJ whole genome shotgun (WGS) entry which is preliminary data.</text>
</comment>
<keyword evidence="3" id="KW-1185">Reference proteome</keyword>